<comment type="subcellular location">
    <subcellularLocation>
        <location evidence="1">Cell membrane</location>
        <topology evidence="1">Multi-pass membrane protein</topology>
    </subcellularLocation>
    <subcellularLocation>
        <location evidence="7">Membrane</location>
        <topology evidence="7">Multi-pass membrane protein</topology>
    </subcellularLocation>
</comment>
<evidence type="ECO:0000256" key="2">
    <source>
        <dbReference type="ARBA" id="ARBA00022475"/>
    </source>
</evidence>
<keyword evidence="4 8" id="KW-1133">Transmembrane helix</keyword>
<evidence type="ECO:0000256" key="4">
    <source>
        <dbReference type="ARBA" id="ARBA00022989"/>
    </source>
</evidence>
<feature type="transmembrane region" description="Helical" evidence="8">
    <location>
        <begin position="424"/>
        <end position="447"/>
    </location>
</feature>
<feature type="transmembrane region" description="Helical" evidence="8">
    <location>
        <begin position="532"/>
        <end position="551"/>
    </location>
</feature>
<dbReference type="KEGG" id="tcd:AAIA72_08245"/>
<feature type="transmembrane region" description="Helical" evidence="8">
    <location>
        <begin position="75"/>
        <end position="99"/>
    </location>
</feature>
<dbReference type="GO" id="GO:0008137">
    <property type="term" value="F:NADH dehydrogenase (ubiquinone) activity"/>
    <property type="evidence" value="ECO:0007669"/>
    <property type="project" value="InterPro"/>
</dbReference>
<keyword evidence="3 7" id="KW-0812">Transmembrane</keyword>
<dbReference type="PANTHER" id="PTHR42682:SF3">
    <property type="entry name" value="FORMATE HYDROGENLYASE SUBUNIT 3-RELATED"/>
    <property type="match status" value="1"/>
</dbReference>
<feature type="transmembrane region" description="Helical" evidence="8">
    <location>
        <begin position="300"/>
        <end position="322"/>
    </location>
</feature>
<dbReference type="InterPro" id="IPR003918">
    <property type="entry name" value="NADH_UbQ_OxRdtase"/>
</dbReference>
<dbReference type="Gene3D" id="1.20.5.2700">
    <property type="match status" value="1"/>
</dbReference>
<accession>A0AB39V102</accession>
<evidence type="ECO:0000256" key="3">
    <source>
        <dbReference type="ARBA" id="ARBA00022692"/>
    </source>
</evidence>
<dbReference type="PANTHER" id="PTHR42682">
    <property type="entry name" value="HYDROGENASE-4 COMPONENT F"/>
    <property type="match status" value="1"/>
</dbReference>
<feature type="transmembrane region" description="Helical" evidence="8">
    <location>
        <begin position="204"/>
        <end position="229"/>
    </location>
</feature>
<dbReference type="PRINTS" id="PR01437">
    <property type="entry name" value="NUOXDRDTASE4"/>
</dbReference>
<evidence type="ECO:0000256" key="5">
    <source>
        <dbReference type="ARBA" id="ARBA00023002"/>
    </source>
</evidence>
<dbReference type="GO" id="GO:0042773">
    <property type="term" value="P:ATP synthesis coupled electron transport"/>
    <property type="evidence" value="ECO:0007669"/>
    <property type="project" value="InterPro"/>
</dbReference>
<name>A0AB39V102_9GAMM</name>
<feature type="domain" description="NADH:quinone oxidoreductase/Mrp antiporter transmembrane" evidence="9">
    <location>
        <begin position="128"/>
        <end position="413"/>
    </location>
</feature>
<dbReference type="InterPro" id="IPR052175">
    <property type="entry name" value="ComplexI-like_HydComp"/>
</dbReference>
<feature type="transmembrane region" description="Helical" evidence="8">
    <location>
        <begin position="376"/>
        <end position="394"/>
    </location>
</feature>
<protein>
    <submittedName>
        <fullName evidence="10">Hydrogenase 4 subunit B</fullName>
    </submittedName>
</protein>
<feature type="transmembrane region" description="Helical" evidence="8">
    <location>
        <begin position="468"/>
        <end position="486"/>
    </location>
</feature>
<sequence>MPDGLLASVLFLLLAAVAAVVLPHAWIRRVCPALWALAGITGAVTVAPALLGDTPLTWASAFGLPWLKWQFRVDALSALFSLIICTVVVLSAPYVPAYLRHDGHGKSKRPLLFFSATFILGMHWVTWANDAFSFMIAWELMSVSSFFLVCHHHEDSANRRAGFLYMLMAHVGAIAILLSFAVFAAHAHSFTFDAARSVDLSAGWATVAFLLALLGFGMKAGLVPVHVWLPEAHPVAPSYVSALMSGVMLKVAVYGFLRVVLDLQGDIQAGWGVTVMILGAVTALYGILHATVQSEIKRLLAYSSIENIGIIFFAIGMSLIFLAEDQTLYATLAFVAALAHAVNHALYKSLLFLGAGAVMQMSRQSSIERMGGLLRLMPWTGAFFLLGIVAITALPPMNGFVSEWLTLQAALQSIHLESGILRSIIPLSAALIILTSAISIVTFTKLFGVAFLGRPRHRQARRSKPAPVPMIVSFALITGLCVVIGVQPQYLLRALTEVPGQLFDGALPQIMGHGWLWITPVSPRVASYSAPLVFLGVSLSIGVWWVAWLVLRRRYGDAAHPRVPAWGCGFGGETARTQYSGYAYSMPLQRILQGFWQEQETLTEEPSVHPALLPRRLQFQAATQDWIWWALYLPIARLINRSARLVSRMQTGRVRHYLAYSFMTLVVLLWINSGI</sequence>
<organism evidence="10">
    <name type="scientific">Thermohahella caldifontis</name>
    <dbReference type="NCBI Taxonomy" id="3142973"/>
    <lineage>
        <taxon>Bacteria</taxon>
        <taxon>Pseudomonadati</taxon>
        <taxon>Pseudomonadota</taxon>
        <taxon>Gammaproteobacteria</taxon>
        <taxon>Oceanospirillales</taxon>
        <taxon>Hahellaceae</taxon>
        <taxon>Thermohahella</taxon>
    </lineage>
</organism>
<feature type="transmembrane region" description="Helical" evidence="8">
    <location>
        <begin position="6"/>
        <end position="26"/>
    </location>
</feature>
<feature type="transmembrane region" description="Helical" evidence="8">
    <location>
        <begin position="236"/>
        <end position="257"/>
    </location>
</feature>
<evidence type="ECO:0000256" key="1">
    <source>
        <dbReference type="ARBA" id="ARBA00004651"/>
    </source>
</evidence>
<evidence type="ECO:0000313" key="10">
    <source>
        <dbReference type="EMBL" id="XDT73947.1"/>
    </source>
</evidence>
<dbReference type="Pfam" id="PF00361">
    <property type="entry name" value="Proton_antipo_M"/>
    <property type="match status" value="1"/>
</dbReference>
<reference evidence="10" key="1">
    <citation type="submission" date="2024-05" db="EMBL/GenBank/DDBJ databases">
        <title>Genome sequencing of novel strain.</title>
        <authorList>
            <person name="Ganbat D."/>
            <person name="Ganbat S."/>
            <person name="Lee S.-J."/>
        </authorList>
    </citation>
    <scope>NUCLEOTIDE SEQUENCE</scope>
    <source>
        <strain evidence="10">SMD15-11</strain>
    </source>
</reference>
<evidence type="ECO:0000259" key="9">
    <source>
        <dbReference type="Pfam" id="PF00361"/>
    </source>
</evidence>
<feature type="transmembrane region" description="Helical" evidence="8">
    <location>
        <begin position="133"/>
        <end position="150"/>
    </location>
</feature>
<proteinExistence type="predicted"/>
<feature type="transmembrane region" description="Helical" evidence="8">
    <location>
        <begin position="33"/>
        <end position="51"/>
    </location>
</feature>
<keyword evidence="6 8" id="KW-0472">Membrane</keyword>
<keyword evidence="2" id="KW-1003">Cell membrane</keyword>
<feature type="transmembrane region" description="Helical" evidence="8">
    <location>
        <begin position="111"/>
        <end position="127"/>
    </location>
</feature>
<dbReference type="AlphaFoldDB" id="A0AB39V102"/>
<dbReference type="RefSeq" id="WP_369602921.1">
    <property type="nucleotide sequence ID" value="NZ_CP154858.1"/>
</dbReference>
<dbReference type="GO" id="GO:0005886">
    <property type="term" value="C:plasma membrane"/>
    <property type="evidence" value="ECO:0007669"/>
    <property type="project" value="UniProtKB-SubCell"/>
</dbReference>
<feature type="transmembrane region" description="Helical" evidence="8">
    <location>
        <begin position="328"/>
        <end position="355"/>
    </location>
</feature>
<feature type="transmembrane region" description="Helical" evidence="8">
    <location>
        <begin position="269"/>
        <end position="288"/>
    </location>
</feature>
<dbReference type="InterPro" id="IPR001750">
    <property type="entry name" value="ND/Mrp_TM"/>
</dbReference>
<dbReference type="EMBL" id="CP154858">
    <property type="protein sequence ID" value="XDT73947.1"/>
    <property type="molecule type" value="Genomic_DNA"/>
</dbReference>
<feature type="transmembrane region" description="Helical" evidence="8">
    <location>
        <begin position="162"/>
        <end position="184"/>
    </location>
</feature>
<feature type="transmembrane region" description="Helical" evidence="8">
    <location>
        <begin position="657"/>
        <end position="673"/>
    </location>
</feature>
<dbReference type="GO" id="GO:0016491">
    <property type="term" value="F:oxidoreductase activity"/>
    <property type="evidence" value="ECO:0007669"/>
    <property type="project" value="UniProtKB-KW"/>
</dbReference>
<evidence type="ECO:0000256" key="8">
    <source>
        <dbReference type="SAM" id="Phobius"/>
    </source>
</evidence>
<keyword evidence="5" id="KW-0560">Oxidoreductase</keyword>
<evidence type="ECO:0000256" key="7">
    <source>
        <dbReference type="RuleBase" id="RU000320"/>
    </source>
</evidence>
<dbReference type="NCBIfam" id="NF005086">
    <property type="entry name" value="PRK06521.1"/>
    <property type="match status" value="1"/>
</dbReference>
<gene>
    <name evidence="10" type="primary">hyfB</name>
    <name evidence="10" type="ORF">AAIA72_08245</name>
</gene>
<evidence type="ECO:0000256" key="6">
    <source>
        <dbReference type="ARBA" id="ARBA00023136"/>
    </source>
</evidence>